<protein>
    <submittedName>
        <fullName evidence="8">BTB/POZ domain-containing protein</fullName>
    </submittedName>
</protein>
<accession>A0AAD7L7U7</accession>
<sequence length="462" mass="51670">MRGGKILEVVETIHEEEDCEFSSSVSISSLSPSPSPPLTHLHSRIEAWTLATRRQADVLIRVQGDCFQLHKDRLISRSSYLKHQLRAVSDFTLSPPLNITAETFRSVSEFCYSANVLITPSNVVALRVAAELLGMTETRDEEDENLRQLTETYFCGVVSLNQGYASMVLRSCLALLPESETTAFLVSRCLGAMSSAEDGYNDLSFLEDIIVLPTDDFQILVDSMSIRYNSHDVLYRIIDFYLKGNNMGKLTEEQKTYICNAIDCNKLSSIILLEAVQNPALPLRFLIRAMLVEQLNTRHAIVSATTNQPQRITCSRRDSYRDHSLGDLIERDVVRRQASQLKATMEATSGRIQALEQELDDMKKLLNDHHQSDQKQIRYASDSGRSASFHVLEDDASRRIKINERGSASSSSFRFSVREESRVGGSCSSGTTKNFGQRLISGLRNAFKGSNSASKKKVSMGD</sequence>
<dbReference type="GO" id="GO:0012505">
    <property type="term" value="C:endomembrane system"/>
    <property type="evidence" value="ECO:0007669"/>
    <property type="project" value="UniProtKB-SubCell"/>
</dbReference>
<gene>
    <name evidence="8" type="ORF">O6P43_024550</name>
</gene>
<feature type="coiled-coil region" evidence="5">
    <location>
        <begin position="338"/>
        <end position="372"/>
    </location>
</feature>
<dbReference type="PROSITE" id="PS51649">
    <property type="entry name" value="NPH3"/>
    <property type="match status" value="1"/>
</dbReference>
<evidence type="ECO:0000259" key="7">
    <source>
        <dbReference type="PROSITE" id="PS51649"/>
    </source>
</evidence>
<dbReference type="EMBL" id="JARAOO010000010">
    <property type="protein sequence ID" value="KAJ7952757.1"/>
    <property type="molecule type" value="Genomic_DNA"/>
</dbReference>
<keyword evidence="5" id="KW-0175">Coiled coil</keyword>
<evidence type="ECO:0000256" key="2">
    <source>
        <dbReference type="ARBA" id="ARBA00004906"/>
    </source>
</evidence>
<dbReference type="InterPro" id="IPR043454">
    <property type="entry name" value="NPH3/RPT2-like"/>
</dbReference>
<evidence type="ECO:0000256" key="4">
    <source>
        <dbReference type="PROSITE-ProRule" id="PRU00982"/>
    </source>
</evidence>
<feature type="domain" description="BTB" evidence="6">
    <location>
        <begin position="56"/>
        <end position="120"/>
    </location>
</feature>
<dbReference type="InterPro" id="IPR011333">
    <property type="entry name" value="SKP1/BTB/POZ_sf"/>
</dbReference>
<evidence type="ECO:0000256" key="1">
    <source>
        <dbReference type="ARBA" id="ARBA00004184"/>
    </source>
</evidence>
<dbReference type="Proteomes" id="UP001163823">
    <property type="component" value="Chromosome 10"/>
</dbReference>
<comment type="similarity">
    <text evidence="4">Belongs to the NPH3 family.</text>
</comment>
<feature type="domain" description="NPH3" evidence="7">
    <location>
        <begin position="227"/>
        <end position="296"/>
    </location>
</feature>
<evidence type="ECO:0000256" key="3">
    <source>
        <dbReference type="ARBA" id="ARBA00022786"/>
    </source>
</evidence>
<reference evidence="8" key="1">
    <citation type="journal article" date="2023" name="Science">
        <title>Elucidation of the pathway for biosynthesis of saponin adjuvants from the soapbark tree.</title>
        <authorList>
            <person name="Reed J."/>
            <person name="Orme A."/>
            <person name="El-Demerdash A."/>
            <person name="Owen C."/>
            <person name="Martin L.B.B."/>
            <person name="Misra R.C."/>
            <person name="Kikuchi S."/>
            <person name="Rejzek M."/>
            <person name="Martin A.C."/>
            <person name="Harkess A."/>
            <person name="Leebens-Mack J."/>
            <person name="Louveau T."/>
            <person name="Stephenson M.J."/>
            <person name="Osbourn A."/>
        </authorList>
    </citation>
    <scope>NUCLEOTIDE SEQUENCE</scope>
    <source>
        <strain evidence="8">S10</strain>
    </source>
</reference>
<comment type="pathway">
    <text evidence="2">Protein modification; protein ubiquitination.</text>
</comment>
<evidence type="ECO:0000259" key="6">
    <source>
        <dbReference type="PROSITE" id="PS50097"/>
    </source>
</evidence>
<organism evidence="8 9">
    <name type="scientific">Quillaja saponaria</name>
    <name type="common">Soap bark tree</name>
    <dbReference type="NCBI Taxonomy" id="32244"/>
    <lineage>
        <taxon>Eukaryota</taxon>
        <taxon>Viridiplantae</taxon>
        <taxon>Streptophyta</taxon>
        <taxon>Embryophyta</taxon>
        <taxon>Tracheophyta</taxon>
        <taxon>Spermatophyta</taxon>
        <taxon>Magnoliopsida</taxon>
        <taxon>eudicotyledons</taxon>
        <taxon>Gunneridae</taxon>
        <taxon>Pentapetalae</taxon>
        <taxon>rosids</taxon>
        <taxon>fabids</taxon>
        <taxon>Fabales</taxon>
        <taxon>Quillajaceae</taxon>
        <taxon>Quillaja</taxon>
    </lineage>
</organism>
<dbReference type="AlphaFoldDB" id="A0AAD7L7U7"/>
<comment type="caution">
    <text evidence="8">The sequence shown here is derived from an EMBL/GenBank/DDBJ whole genome shotgun (WGS) entry which is preliminary data.</text>
</comment>
<evidence type="ECO:0000256" key="5">
    <source>
        <dbReference type="SAM" id="Coils"/>
    </source>
</evidence>
<keyword evidence="3" id="KW-0833">Ubl conjugation pathway</keyword>
<dbReference type="Gene3D" id="3.30.710.10">
    <property type="entry name" value="Potassium Channel Kv1.1, Chain A"/>
    <property type="match status" value="1"/>
</dbReference>
<name>A0AAD7L7U7_QUISA</name>
<evidence type="ECO:0000313" key="9">
    <source>
        <dbReference type="Proteomes" id="UP001163823"/>
    </source>
</evidence>
<proteinExistence type="inferred from homology"/>
<evidence type="ECO:0000313" key="8">
    <source>
        <dbReference type="EMBL" id="KAJ7952757.1"/>
    </source>
</evidence>
<keyword evidence="9" id="KW-1185">Reference proteome</keyword>
<dbReference type="Pfam" id="PF03000">
    <property type="entry name" value="NPH3"/>
    <property type="match status" value="1"/>
</dbReference>
<dbReference type="InterPro" id="IPR000210">
    <property type="entry name" value="BTB/POZ_dom"/>
</dbReference>
<comment type="subcellular location">
    <subcellularLocation>
        <location evidence="1">Endomembrane system</location>
        <topology evidence="1">Peripheral membrane protein</topology>
    </subcellularLocation>
</comment>
<dbReference type="InterPro" id="IPR027356">
    <property type="entry name" value="NPH3_dom"/>
</dbReference>
<dbReference type="Pfam" id="PF00651">
    <property type="entry name" value="BTB"/>
    <property type="match status" value="1"/>
</dbReference>
<dbReference type="KEGG" id="qsa:O6P43_024550"/>
<dbReference type="PANTHER" id="PTHR32370">
    <property type="entry name" value="OS12G0117600 PROTEIN"/>
    <property type="match status" value="1"/>
</dbReference>
<dbReference type="PROSITE" id="PS50097">
    <property type="entry name" value="BTB"/>
    <property type="match status" value="1"/>
</dbReference>
<dbReference type="SMART" id="SM00225">
    <property type="entry name" value="BTB"/>
    <property type="match status" value="1"/>
</dbReference>
<dbReference type="SUPFAM" id="SSF54695">
    <property type="entry name" value="POZ domain"/>
    <property type="match status" value="1"/>
</dbReference>